<feature type="transmembrane region" description="Helical" evidence="1">
    <location>
        <begin position="105"/>
        <end position="129"/>
    </location>
</feature>
<evidence type="ECO:0000313" key="3">
    <source>
        <dbReference type="Proteomes" id="UP000230233"/>
    </source>
</evidence>
<dbReference type="AlphaFoldDB" id="A0A2G5UW29"/>
<feature type="transmembrane region" description="Helical" evidence="1">
    <location>
        <begin position="210"/>
        <end position="231"/>
    </location>
</feature>
<comment type="caution">
    <text evidence="2">The sequence shown here is derived from an EMBL/GenBank/DDBJ whole genome shotgun (WGS) entry which is preliminary data.</text>
</comment>
<dbReference type="OrthoDB" id="5865780at2759"/>
<feature type="transmembrane region" description="Helical" evidence="1">
    <location>
        <begin position="51"/>
        <end position="70"/>
    </location>
</feature>
<evidence type="ECO:0000313" key="2">
    <source>
        <dbReference type="EMBL" id="PIC43767.1"/>
    </source>
</evidence>
<feature type="transmembrane region" description="Helical" evidence="1">
    <location>
        <begin position="180"/>
        <end position="198"/>
    </location>
</feature>
<keyword evidence="1" id="KW-1133">Transmembrane helix</keyword>
<organism evidence="2 3">
    <name type="scientific">Caenorhabditis nigoni</name>
    <dbReference type="NCBI Taxonomy" id="1611254"/>
    <lineage>
        <taxon>Eukaryota</taxon>
        <taxon>Metazoa</taxon>
        <taxon>Ecdysozoa</taxon>
        <taxon>Nematoda</taxon>
        <taxon>Chromadorea</taxon>
        <taxon>Rhabditida</taxon>
        <taxon>Rhabditina</taxon>
        <taxon>Rhabditomorpha</taxon>
        <taxon>Rhabditoidea</taxon>
        <taxon>Rhabditidae</taxon>
        <taxon>Peloderinae</taxon>
        <taxon>Caenorhabditis</taxon>
    </lineage>
</organism>
<dbReference type="EMBL" id="PDUG01000002">
    <property type="protein sequence ID" value="PIC43767.1"/>
    <property type="molecule type" value="Genomic_DNA"/>
</dbReference>
<gene>
    <name evidence="2" type="primary">Cnig_chr_II.g4381</name>
    <name evidence="2" type="ORF">B9Z55_004381</name>
</gene>
<feature type="transmembrane region" description="Helical" evidence="1">
    <location>
        <begin position="20"/>
        <end position="39"/>
    </location>
</feature>
<keyword evidence="1" id="KW-0812">Transmembrane</keyword>
<protein>
    <submittedName>
        <fullName evidence="2">Uncharacterized protein</fullName>
    </submittedName>
</protein>
<feature type="transmembrane region" description="Helical" evidence="1">
    <location>
        <begin position="141"/>
        <end position="160"/>
    </location>
</feature>
<reference evidence="3" key="1">
    <citation type="submission" date="2017-10" db="EMBL/GenBank/DDBJ databases">
        <title>Rapid genome shrinkage in a self-fertile nematode reveals novel sperm competition proteins.</title>
        <authorList>
            <person name="Yin D."/>
            <person name="Schwarz E.M."/>
            <person name="Thomas C.G."/>
            <person name="Felde R.L."/>
            <person name="Korf I.F."/>
            <person name="Cutter A.D."/>
            <person name="Schartner C.M."/>
            <person name="Ralston E.J."/>
            <person name="Meyer B.J."/>
            <person name="Haag E.S."/>
        </authorList>
    </citation>
    <scope>NUCLEOTIDE SEQUENCE [LARGE SCALE GENOMIC DNA]</scope>
    <source>
        <strain evidence="3">JU1422</strain>
    </source>
</reference>
<evidence type="ECO:0000256" key="1">
    <source>
        <dbReference type="SAM" id="Phobius"/>
    </source>
</evidence>
<keyword evidence="1" id="KW-0472">Membrane</keyword>
<proteinExistence type="predicted"/>
<dbReference type="Proteomes" id="UP000230233">
    <property type="component" value="Chromosome II"/>
</dbReference>
<name>A0A2G5UW29_9PELO</name>
<keyword evidence="3" id="KW-1185">Reference proteome</keyword>
<accession>A0A2G5UW29</accession>
<sequence length="294" mass="34198">MLRRLLKAPDFTPSNVLKSLLLFVCNPIWFGYTNFFEFYTTLHPFRLAHFTFYHTFHGAIFAFIAIALRLEHKDMLLQQYLFLVWVVKESAKDKLKKSKRKDQNLNYVILGFVGMVVSVWALFGCVLAIDFKFHGNVFGWLYIAAICAFIASYSMIFNAYKDLYLMLPAENRPFFGIKRYVVLFGLFHLSVAIGTFFVTKSWPLCCLLTFASFIFLVNAWSCFFTDSYILCEHRRCESDMKDQPTDGIICHVAVRRNSGEMEKLPIGVQFDDKLDTSILAYRVLESRRGSRKED</sequence>